<dbReference type="InterPro" id="IPR001816">
    <property type="entry name" value="Transl_elong_EFTs/EF1B"/>
</dbReference>
<comment type="subcellular location">
    <subcellularLocation>
        <location evidence="5 7">Cytoplasm</location>
    </subcellularLocation>
</comment>
<dbReference type="CDD" id="cd14275">
    <property type="entry name" value="UBA_EF-Ts"/>
    <property type="match status" value="1"/>
</dbReference>
<organism evidence="9 10">
    <name type="scientific">Luteolibacter yonseiensis</name>
    <dbReference type="NCBI Taxonomy" id="1144680"/>
    <lineage>
        <taxon>Bacteria</taxon>
        <taxon>Pseudomonadati</taxon>
        <taxon>Verrucomicrobiota</taxon>
        <taxon>Verrucomicrobiia</taxon>
        <taxon>Verrucomicrobiales</taxon>
        <taxon>Verrucomicrobiaceae</taxon>
        <taxon>Luteolibacter</taxon>
    </lineage>
</organism>
<dbReference type="Gene3D" id="1.10.8.10">
    <property type="entry name" value="DNA helicase RuvA subunit, C-terminal domain"/>
    <property type="match status" value="1"/>
</dbReference>
<dbReference type="Gene3D" id="3.30.479.20">
    <property type="entry name" value="Elongation factor Ts, dimerisation domain"/>
    <property type="match status" value="2"/>
</dbReference>
<keyword evidence="4 5" id="KW-0648">Protein biosynthesis</keyword>
<dbReference type="HAMAP" id="MF_00050">
    <property type="entry name" value="EF_Ts"/>
    <property type="match status" value="1"/>
</dbReference>
<evidence type="ECO:0000256" key="1">
    <source>
        <dbReference type="ARBA" id="ARBA00005532"/>
    </source>
</evidence>
<dbReference type="SUPFAM" id="SSF46934">
    <property type="entry name" value="UBA-like"/>
    <property type="match status" value="1"/>
</dbReference>
<evidence type="ECO:0000313" key="9">
    <source>
        <dbReference type="EMBL" id="MBK1815520.1"/>
    </source>
</evidence>
<dbReference type="EMBL" id="JAENIK010000009">
    <property type="protein sequence ID" value="MBK1815520.1"/>
    <property type="molecule type" value="Genomic_DNA"/>
</dbReference>
<comment type="similarity">
    <text evidence="1 5 6">Belongs to the EF-Ts family.</text>
</comment>
<dbReference type="InterPro" id="IPR014039">
    <property type="entry name" value="Transl_elong_EFTs/EF1B_dimer"/>
</dbReference>
<dbReference type="PANTHER" id="PTHR11741:SF0">
    <property type="entry name" value="ELONGATION FACTOR TS, MITOCHONDRIAL"/>
    <property type="match status" value="1"/>
</dbReference>
<dbReference type="SUPFAM" id="SSF54713">
    <property type="entry name" value="Elongation factor Ts (EF-Ts), dimerisation domain"/>
    <property type="match status" value="2"/>
</dbReference>
<keyword evidence="3 5" id="KW-0251">Elongation factor</keyword>
<dbReference type="FunFam" id="1.10.286.20:FF:000001">
    <property type="entry name" value="Elongation factor Ts"/>
    <property type="match status" value="1"/>
</dbReference>
<evidence type="ECO:0000259" key="8">
    <source>
        <dbReference type="Pfam" id="PF00889"/>
    </source>
</evidence>
<evidence type="ECO:0000256" key="4">
    <source>
        <dbReference type="ARBA" id="ARBA00022917"/>
    </source>
</evidence>
<dbReference type="GO" id="GO:0003746">
    <property type="term" value="F:translation elongation factor activity"/>
    <property type="evidence" value="ECO:0007669"/>
    <property type="project" value="UniProtKB-UniRule"/>
</dbReference>
<keyword evidence="10" id="KW-1185">Reference proteome</keyword>
<evidence type="ECO:0000256" key="3">
    <source>
        <dbReference type="ARBA" id="ARBA00022768"/>
    </source>
</evidence>
<gene>
    <name evidence="5" type="primary">tsf</name>
    <name evidence="9" type="ORF">JIN84_07835</name>
</gene>
<dbReference type="InterPro" id="IPR036402">
    <property type="entry name" value="EF-Ts_dimer_sf"/>
</dbReference>
<dbReference type="Proteomes" id="UP000600139">
    <property type="component" value="Unassembled WGS sequence"/>
</dbReference>
<dbReference type="NCBIfam" id="TIGR00116">
    <property type="entry name" value="tsf"/>
    <property type="match status" value="1"/>
</dbReference>
<evidence type="ECO:0000256" key="7">
    <source>
        <dbReference type="RuleBase" id="RU000643"/>
    </source>
</evidence>
<dbReference type="InterPro" id="IPR009060">
    <property type="entry name" value="UBA-like_sf"/>
</dbReference>
<comment type="function">
    <text evidence="5 6">Associates with the EF-Tu.GDP complex and induces the exchange of GDP to GTP. It remains bound to the aminoacyl-tRNA.EF-Tu.GTP complex up to the GTP hydrolysis stage on the ribosome.</text>
</comment>
<sequence>MITAAIVKELRDKTNAGMMDCKKVLTETNGDIEASIKLLRERGIMKSAKMSDRAANEGVITARVNGDATAGILLEINCETDFVSKNENFQAFVGDIADALAATTAVDHEAALAHQHGGQSIDEAIKAKVGEVGENLQFRKYVRYDAAPGGVVASYIHLGGKVGVLIEVGTTKAETKGSDSFKELIKDLTLHIAASAPKGLSRDDIPQSVVDNELDIFRTRLVAEGKPANIIENILKGQIGKFFAESCFLEQGFVKDADVKISALLENKGKELGDTLTVTRFVRFGLGE</sequence>
<dbReference type="PROSITE" id="PS01126">
    <property type="entry name" value="EF_TS_1"/>
    <property type="match status" value="1"/>
</dbReference>
<dbReference type="GO" id="GO:0005737">
    <property type="term" value="C:cytoplasm"/>
    <property type="evidence" value="ECO:0007669"/>
    <property type="project" value="UniProtKB-SubCell"/>
</dbReference>
<accession>A0A934R4W1</accession>
<dbReference type="FunFam" id="1.10.8.10:FF:000001">
    <property type="entry name" value="Elongation factor Ts"/>
    <property type="match status" value="1"/>
</dbReference>
<keyword evidence="5" id="KW-0963">Cytoplasm</keyword>
<evidence type="ECO:0000313" key="10">
    <source>
        <dbReference type="Proteomes" id="UP000600139"/>
    </source>
</evidence>
<protein>
    <recommendedName>
        <fullName evidence="2 5">Elongation factor Ts</fullName>
        <shortName evidence="5">EF-Ts</shortName>
    </recommendedName>
</protein>
<evidence type="ECO:0000256" key="5">
    <source>
        <dbReference type="HAMAP-Rule" id="MF_00050"/>
    </source>
</evidence>
<reference evidence="9" key="1">
    <citation type="submission" date="2021-01" db="EMBL/GenBank/DDBJ databases">
        <title>Modified the classification status of verrucomicrobia.</title>
        <authorList>
            <person name="Feng X."/>
        </authorList>
    </citation>
    <scope>NUCLEOTIDE SEQUENCE</scope>
    <source>
        <strain evidence="9">JCM 18052</strain>
    </source>
</reference>
<feature type="region of interest" description="Involved in Mg(2+) ion dislocation from EF-Tu" evidence="5">
    <location>
        <begin position="80"/>
        <end position="83"/>
    </location>
</feature>
<dbReference type="AlphaFoldDB" id="A0A934R4W1"/>
<feature type="domain" description="Translation elongation factor EFTs/EF1B dimerisation" evidence="8">
    <location>
        <begin position="71"/>
        <end position="288"/>
    </location>
</feature>
<dbReference type="Pfam" id="PF00889">
    <property type="entry name" value="EF_TS"/>
    <property type="match status" value="1"/>
</dbReference>
<name>A0A934R4W1_9BACT</name>
<dbReference type="RefSeq" id="WP_200350484.1">
    <property type="nucleotide sequence ID" value="NZ_BAABHZ010000008.1"/>
</dbReference>
<evidence type="ECO:0000256" key="2">
    <source>
        <dbReference type="ARBA" id="ARBA00016956"/>
    </source>
</evidence>
<comment type="caution">
    <text evidence="9">The sequence shown here is derived from an EMBL/GenBank/DDBJ whole genome shotgun (WGS) entry which is preliminary data.</text>
</comment>
<proteinExistence type="inferred from homology"/>
<dbReference type="PROSITE" id="PS01127">
    <property type="entry name" value="EF_TS_2"/>
    <property type="match status" value="1"/>
</dbReference>
<dbReference type="InterPro" id="IPR018101">
    <property type="entry name" value="Transl_elong_Ts_CS"/>
</dbReference>
<dbReference type="PANTHER" id="PTHR11741">
    <property type="entry name" value="ELONGATION FACTOR TS"/>
    <property type="match status" value="1"/>
</dbReference>
<evidence type="ECO:0000256" key="6">
    <source>
        <dbReference type="RuleBase" id="RU000642"/>
    </source>
</evidence>
<dbReference type="Gene3D" id="1.10.286.20">
    <property type="match status" value="1"/>
</dbReference>